<dbReference type="AlphaFoldDB" id="A0A0M3IQN7"/>
<accession>A0A0M3IQN7</accession>
<dbReference type="Proteomes" id="UP000036681">
    <property type="component" value="Unplaced"/>
</dbReference>
<protein>
    <submittedName>
        <fullName evidence="2">Uncharacterized protein</fullName>
    </submittedName>
</protein>
<evidence type="ECO:0000313" key="1">
    <source>
        <dbReference type="Proteomes" id="UP000036681"/>
    </source>
</evidence>
<reference evidence="2" key="1">
    <citation type="submission" date="2017-02" db="UniProtKB">
        <authorList>
            <consortium name="WormBaseParasite"/>
        </authorList>
    </citation>
    <scope>IDENTIFICATION</scope>
</reference>
<name>A0A0M3IQN7_ASCLU</name>
<evidence type="ECO:0000313" key="2">
    <source>
        <dbReference type="WBParaSite" id="ALUE_0002106501-mRNA-1"/>
    </source>
</evidence>
<sequence>MLSSLITHHESKCSVSAERISSKVPSILVFSDGYAFSSLSNSSERVFVFSTVQR</sequence>
<proteinExistence type="predicted"/>
<keyword evidence="1" id="KW-1185">Reference proteome</keyword>
<dbReference type="WBParaSite" id="ALUE_0002106501-mRNA-1">
    <property type="protein sequence ID" value="ALUE_0002106501-mRNA-1"/>
    <property type="gene ID" value="ALUE_0002106501"/>
</dbReference>
<organism evidence="1 2">
    <name type="scientific">Ascaris lumbricoides</name>
    <name type="common">Giant roundworm</name>
    <dbReference type="NCBI Taxonomy" id="6252"/>
    <lineage>
        <taxon>Eukaryota</taxon>
        <taxon>Metazoa</taxon>
        <taxon>Ecdysozoa</taxon>
        <taxon>Nematoda</taxon>
        <taxon>Chromadorea</taxon>
        <taxon>Rhabditida</taxon>
        <taxon>Spirurina</taxon>
        <taxon>Ascaridomorpha</taxon>
        <taxon>Ascaridoidea</taxon>
        <taxon>Ascarididae</taxon>
        <taxon>Ascaris</taxon>
    </lineage>
</organism>